<proteinExistence type="predicted"/>
<reference evidence="3" key="1">
    <citation type="submission" date="2022-11" db="UniProtKB">
        <authorList>
            <consortium name="WormBaseParasite"/>
        </authorList>
    </citation>
    <scope>IDENTIFICATION</scope>
</reference>
<dbReference type="AlphaFoldDB" id="A0A914V7U5"/>
<protein>
    <submittedName>
        <fullName evidence="3">Uncharacterized protein</fullName>
    </submittedName>
</protein>
<keyword evidence="2" id="KW-1185">Reference proteome</keyword>
<accession>A0A914V7U5</accession>
<feature type="region of interest" description="Disordered" evidence="1">
    <location>
        <begin position="71"/>
        <end position="101"/>
    </location>
</feature>
<evidence type="ECO:0000256" key="1">
    <source>
        <dbReference type="SAM" id="MobiDB-lite"/>
    </source>
</evidence>
<feature type="compositionally biased region" description="Polar residues" evidence="1">
    <location>
        <begin position="71"/>
        <end position="82"/>
    </location>
</feature>
<dbReference type="WBParaSite" id="PSAMB.scaffold154size71539.g2753.t1">
    <property type="protein sequence ID" value="PSAMB.scaffold154size71539.g2753.t1"/>
    <property type="gene ID" value="PSAMB.scaffold154size71539.g2753"/>
</dbReference>
<dbReference type="Proteomes" id="UP000887566">
    <property type="component" value="Unplaced"/>
</dbReference>
<evidence type="ECO:0000313" key="3">
    <source>
        <dbReference type="WBParaSite" id="PSAMB.scaffold154size71539.g2753.t1"/>
    </source>
</evidence>
<name>A0A914V7U5_9BILA</name>
<sequence length="101" mass="10755">MTAATRAHSSGDGLSECEQVVLNCAHRARRADRVDRVAAPRRCYLPWNNSALSGVNRLASGATRRTLPISLSTPETDRSSSFGFGFGLAPGRAGNPTRPSN</sequence>
<evidence type="ECO:0000313" key="2">
    <source>
        <dbReference type="Proteomes" id="UP000887566"/>
    </source>
</evidence>
<organism evidence="2 3">
    <name type="scientific">Plectus sambesii</name>
    <dbReference type="NCBI Taxonomy" id="2011161"/>
    <lineage>
        <taxon>Eukaryota</taxon>
        <taxon>Metazoa</taxon>
        <taxon>Ecdysozoa</taxon>
        <taxon>Nematoda</taxon>
        <taxon>Chromadorea</taxon>
        <taxon>Plectida</taxon>
        <taxon>Plectina</taxon>
        <taxon>Plectoidea</taxon>
        <taxon>Plectidae</taxon>
        <taxon>Plectus</taxon>
    </lineage>
</organism>